<comment type="caution">
    <text evidence="2">The sequence shown here is derived from an EMBL/GenBank/DDBJ whole genome shotgun (WGS) entry which is preliminary data.</text>
</comment>
<reference evidence="2 3" key="1">
    <citation type="submission" date="2022-04" db="EMBL/GenBank/DDBJ databases">
        <title>Positive selection, recombination, and allopatry shape intraspecific diversity of widespread and dominant cyanobacteria.</title>
        <authorList>
            <person name="Wei J."/>
            <person name="Shu W."/>
            <person name="Hu C."/>
        </authorList>
    </citation>
    <scope>NUCLEOTIDE SEQUENCE [LARGE SCALE GENOMIC DNA]</scope>
    <source>
        <strain evidence="2 3">DQ-A4</strain>
    </source>
</reference>
<proteinExistence type="predicted"/>
<dbReference type="CDD" id="cd00293">
    <property type="entry name" value="USP-like"/>
    <property type="match status" value="1"/>
</dbReference>
<organism evidence="2 3">
    <name type="scientific">Leptolyngbya subtilissima DQ-A4</name>
    <dbReference type="NCBI Taxonomy" id="2933933"/>
    <lineage>
        <taxon>Bacteria</taxon>
        <taxon>Bacillati</taxon>
        <taxon>Cyanobacteriota</taxon>
        <taxon>Cyanophyceae</taxon>
        <taxon>Leptolyngbyales</taxon>
        <taxon>Leptolyngbyaceae</taxon>
        <taxon>Leptolyngbya group</taxon>
        <taxon>Leptolyngbya</taxon>
    </lineage>
</organism>
<dbReference type="RefSeq" id="WP_242021372.1">
    <property type="nucleotide sequence ID" value="NZ_JAMPKX010000001.1"/>
</dbReference>
<name>A0ABV0K0R7_9CYAN</name>
<evidence type="ECO:0000313" key="3">
    <source>
        <dbReference type="Proteomes" id="UP001482513"/>
    </source>
</evidence>
<dbReference type="Gene3D" id="3.40.50.620">
    <property type="entry name" value="HUPs"/>
    <property type="match status" value="1"/>
</dbReference>
<feature type="domain" description="UspA" evidence="1">
    <location>
        <begin position="69"/>
        <end position="170"/>
    </location>
</feature>
<dbReference type="Proteomes" id="UP001482513">
    <property type="component" value="Unassembled WGS sequence"/>
</dbReference>
<protein>
    <submittedName>
        <fullName evidence="2">Universal stress protein</fullName>
    </submittedName>
</protein>
<gene>
    <name evidence="2" type="ORF">NC992_01460</name>
</gene>
<evidence type="ECO:0000313" key="2">
    <source>
        <dbReference type="EMBL" id="MEP0945528.1"/>
    </source>
</evidence>
<keyword evidence="3" id="KW-1185">Reference proteome</keyword>
<dbReference type="Pfam" id="PF00582">
    <property type="entry name" value="Usp"/>
    <property type="match status" value="1"/>
</dbReference>
<dbReference type="InterPro" id="IPR006016">
    <property type="entry name" value="UspA"/>
</dbReference>
<dbReference type="EMBL" id="JAMPKX010000001">
    <property type="protein sequence ID" value="MEP0945528.1"/>
    <property type="molecule type" value="Genomic_DNA"/>
</dbReference>
<accession>A0ABV0K0R7</accession>
<evidence type="ECO:0000259" key="1">
    <source>
        <dbReference type="Pfam" id="PF00582"/>
    </source>
</evidence>
<dbReference type="SUPFAM" id="SSF52402">
    <property type="entry name" value="Adenine nucleotide alpha hydrolases-like"/>
    <property type="match status" value="1"/>
</dbReference>
<dbReference type="InterPro" id="IPR014729">
    <property type="entry name" value="Rossmann-like_a/b/a_fold"/>
</dbReference>
<sequence length="191" mass="20822">MQLKSRTTAPLRQPFLNAPQVSPEAAIKPMIMRLEAALGRRDLAKNIVLLLRPKPPATGPNTDEQTINFVVGYSGSAHSQAALDLALCVAHQTRLAKPNPVLVHVVYVVDKTRPKTIANADRILWQARCLASEWRGSLNAHLRVGQVATELSQVAKEIGAEVLLVGCHNTKHRLVQQLDSQTPCSVLGLPK</sequence>